<keyword evidence="3" id="KW-1185">Reference proteome</keyword>
<feature type="non-terminal residue" evidence="2">
    <location>
        <position position="156"/>
    </location>
</feature>
<feature type="compositionally biased region" description="Basic residues" evidence="1">
    <location>
        <begin position="17"/>
        <end position="28"/>
    </location>
</feature>
<dbReference type="EMBL" id="CP045905">
    <property type="protein sequence ID" value="QQP36590.1"/>
    <property type="molecule type" value="Genomic_DNA"/>
</dbReference>
<organism evidence="2 3">
    <name type="scientific">Caligus rogercresseyi</name>
    <name type="common">Sea louse</name>
    <dbReference type="NCBI Taxonomy" id="217165"/>
    <lineage>
        <taxon>Eukaryota</taxon>
        <taxon>Metazoa</taxon>
        <taxon>Ecdysozoa</taxon>
        <taxon>Arthropoda</taxon>
        <taxon>Crustacea</taxon>
        <taxon>Multicrustacea</taxon>
        <taxon>Hexanauplia</taxon>
        <taxon>Copepoda</taxon>
        <taxon>Siphonostomatoida</taxon>
        <taxon>Caligidae</taxon>
        <taxon>Caligus</taxon>
    </lineage>
</organism>
<gene>
    <name evidence="2" type="ORF">FKW44_021737</name>
</gene>
<dbReference type="Proteomes" id="UP000595437">
    <property type="component" value="Chromosome 16"/>
</dbReference>
<feature type="compositionally biased region" description="Acidic residues" evidence="1">
    <location>
        <begin position="32"/>
        <end position="41"/>
    </location>
</feature>
<evidence type="ECO:0000313" key="3">
    <source>
        <dbReference type="Proteomes" id="UP000595437"/>
    </source>
</evidence>
<reference evidence="3" key="1">
    <citation type="submission" date="2021-01" db="EMBL/GenBank/DDBJ databases">
        <title>Caligus Genome Assembly.</title>
        <authorList>
            <person name="Gallardo-Escarate C."/>
        </authorList>
    </citation>
    <scope>NUCLEOTIDE SEQUENCE [LARGE SCALE GENOMIC DNA]</scope>
</reference>
<feature type="non-terminal residue" evidence="2">
    <location>
        <position position="1"/>
    </location>
</feature>
<accession>A0A7T8GRT1</accession>
<feature type="region of interest" description="Disordered" evidence="1">
    <location>
        <begin position="1"/>
        <end position="42"/>
    </location>
</feature>
<sequence length="156" mass="18200">AQENPKAEEDSEEEVHGHHHHSHHHHPHHTQDEEEEEIEDDMEKRELLTTIKALATKLETCHNLILKNYSPLQTALDEASGLSSEKSSDLLKEVIKTIKERSSLFKLASDMLLEASSDFLDVCLSQEGRWQKVLASERIRDSSWRIWWNIWRSSRK</sequence>
<name>A0A7T8GRT1_CALRO</name>
<evidence type="ECO:0000313" key="2">
    <source>
        <dbReference type="EMBL" id="QQP36590.1"/>
    </source>
</evidence>
<dbReference type="AlphaFoldDB" id="A0A7T8GRT1"/>
<evidence type="ECO:0000256" key="1">
    <source>
        <dbReference type="SAM" id="MobiDB-lite"/>
    </source>
</evidence>
<proteinExistence type="predicted"/>
<protein>
    <submittedName>
        <fullName evidence="2">Oxysterol binding protein</fullName>
    </submittedName>
</protein>